<keyword evidence="9" id="KW-1185">Reference proteome</keyword>
<dbReference type="CDD" id="cd12148">
    <property type="entry name" value="fungal_TF_MHR"/>
    <property type="match status" value="1"/>
</dbReference>
<evidence type="ECO:0000256" key="1">
    <source>
        <dbReference type="ARBA" id="ARBA00004123"/>
    </source>
</evidence>
<dbReference type="InterPro" id="IPR007219">
    <property type="entry name" value="XnlR_reg_dom"/>
</dbReference>
<dbReference type="Proteomes" id="UP000248423">
    <property type="component" value="Unassembled WGS sequence"/>
</dbReference>
<accession>A0A319FJ12</accession>
<evidence type="ECO:0000256" key="5">
    <source>
        <dbReference type="ARBA" id="ARBA00023163"/>
    </source>
</evidence>
<dbReference type="STRING" id="1448318.A0A319FJ12"/>
<dbReference type="PROSITE" id="PS50048">
    <property type="entry name" value="ZN2_CY6_FUNGAL_2"/>
    <property type="match status" value="1"/>
</dbReference>
<dbReference type="Pfam" id="PF00172">
    <property type="entry name" value="Zn_clus"/>
    <property type="match status" value="1"/>
</dbReference>
<dbReference type="AlphaFoldDB" id="A0A319FJ12"/>
<evidence type="ECO:0000313" key="8">
    <source>
        <dbReference type="EMBL" id="PYI07533.1"/>
    </source>
</evidence>
<name>A0A319FJ12_ASPSB</name>
<dbReference type="OrthoDB" id="3548654at2759"/>
<keyword evidence="3" id="KW-0805">Transcription regulation</keyword>
<organism evidence="8 9">
    <name type="scientific">Aspergillus sclerotiicarbonarius (strain CBS 121057 / IBT 28362)</name>
    <dbReference type="NCBI Taxonomy" id="1448318"/>
    <lineage>
        <taxon>Eukaryota</taxon>
        <taxon>Fungi</taxon>
        <taxon>Dikarya</taxon>
        <taxon>Ascomycota</taxon>
        <taxon>Pezizomycotina</taxon>
        <taxon>Eurotiomycetes</taxon>
        <taxon>Eurotiomycetidae</taxon>
        <taxon>Eurotiales</taxon>
        <taxon>Aspergillaceae</taxon>
        <taxon>Aspergillus</taxon>
        <taxon>Aspergillus subgen. Circumdati</taxon>
    </lineage>
</organism>
<protein>
    <recommendedName>
        <fullName evidence="7">Zn(2)-C6 fungal-type domain-containing protein</fullName>
    </recommendedName>
</protein>
<evidence type="ECO:0000256" key="6">
    <source>
        <dbReference type="ARBA" id="ARBA00023242"/>
    </source>
</evidence>
<dbReference type="InterPro" id="IPR036864">
    <property type="entry name" value="Zn2-C6_fun-type_DNA-bd_sf"/>
</dbReference>
<dbReference type="Gene3D" id="4.10.240.10">
    <property type="entry name" value="Zn(2)-C6 fungal-type DNA-binding domain"/>
    <property type="match status" value="1"/>
</dbReference>
<feature type="non-terminal residue" evidence="8">
    <location>
        <position position="1"/>
    </location>
</feature>
<evidence type="ECO:0000256" key="2">
    <source>
        <dbReference type="ARBA" id="ARBA00022723"/>
    </source>
</evidence>
<dbReference type="InterPro" id="IPR001138">
    <property type="entry name" value="Zn2Cys6_DnaBD"/>
</dbReference>
<gene>
    <name evidence="8" type="ORF">BO78DRAFT_443093</name>
</gene>
<evidence type="ECO:0000256" key="3">
    <source>
        <dbReference type="ARBA" id="ARBA00023015"/>
    </source>
</evidence>
<dbReference type="GO" id="GO:0045944">
    <property type="term" value="P:positive regulation of transcription by RNA polymerase II"/>
    <property type="evidence" value="ECO:0007669"/>
    <property type="project" value="TreeGrafter"/>
</dbReference>
<dbReference type="SMART" id="SM00906">
    <property type="entry name" value="Fungal_trans"/>
    <property type="match status" value="1"/>
</dbReference>
<dbReference type="GO" id="GO:0006351">
    <property type="term" value="P:DNA-templated transcription"/>
    <property type="evidence" value="ECO:0007669"/>
    <property type="project" value="InterPro"/>
</dbReference>
<sequence>CIACRQSKIKCSGNGPCANCQRRCIRCQFSETNTKVLVSESTYDRNNPCDAGMPSEVESVPLESQIPPTNDFTWNIWTSPFPSPTPVIKDTRRPSKRNWIWLAPASPWSFTARLTVMMTERLGLNTETSSPEIYLDGDIYPLEWNDLPESADLADLPSLDYALHLFNVAKLHLGQTYRFLDEESFTARIFALYDDPKAEKATNSRMWFVQFLLILAFGKAFLSRPNGHDTPGSKFFVRAMSNMPKSLSTGRDSVIVIEALALAALYLYSIDHRENAYMHIGQAVRIAQLEGLHTQLPDAEIGTITVARCQNLWWTLYTLDRQVSFAVGLPTITQDCEISTLVRAPRDRSQVMVFNLQVRLSQMLSSILATIYKTEKTQLGAFLESTRDVLQTMARLAEEIEEMIPGKFQRMDSVSQETRHVVLLYHQCVIIATRPLLLSVLKERLEKLGRAEENWQGFLALPKSLISIGIKSAIKTLHVLSDENIFLEVFLPFDLEFTYAAALHLTMGNTLFPPDTATQSYSPLAHQILDEMISRGNKVARLRKSELTRLEGLFQVLAERVKQEGLQTLTLPGTADPENDFLGERREITLTAGQDATPKGIGPFSTPDTHISNDMDILESIGISSYEFWSILGQIADADVAGGLDAGEGWFGDF</sequence>
<dbReference type="PANTHER" id="PTHR47540">
    <property type="entry name" value="THIAMINE REPRESSIBLE GENES REGULATORY PROTEIN THI5"/>
    <property type="match status" value="1"/>
</dbReference>
<feature type="domain" description="Zn(2)-C6 fungal-type" evidence="7">
    <location>
        <begin position="1"/>
        <end position="29"/>
    </location>
</feature>
<dbReference type="CDD" id="cd00067">
    <property type="entry name" value="GAL4"/>
    <property type="match status" value="1"/>
</dbReference>
<keyword evidence="2" id="KW-0479">Metal-binding</keyword>
<dbReference type="PANTHER" id="PTHR47540:SF6">
    <property type="entry name" value="ZN(II)2CYS6 TRANSCRIPTION FACTOR (EUROFUNG)"/>
    <property type="match status" value="1"/>
</dbReference>
<evidence type="ECO:0000313" key="9">
    <source>
        <dbReference type="Proteomes" id="UP000248423"/>
    </source>
</evidence>
<comment type="subcellular location">
    <subcellularLocation>
        <location evidence="1">Nucleus</location>
    </subcellularLocation>
</comment>
<dbReference type="Pfam" id="PF04082">
    <property type="entry name" value="Fungal_trans"/>
    <property type="match status" value="1"/>
</dbReference>
<keyword evidence="6" id="KW-0539">Nucleus</keyword>
<dbReference type="InterPro" id="IPR051711">
    <property type="entry name" value="Stress_Response_Reg"/>
</dbReference>
<dbReference type="GO" id="GO:0043565">
    <property type="term" value="F:sequence-specific DNA binding"/>
    <property type="evidence" value="ECO:0007669"/>
    <property type="project" value="TreeGrafter"/>
</dbReference>
<dbReference type="VEuPathDB" id="FungiDB:BO78DRAFT_443093"/>
<dbReference type="GO" id="GO:0005634">
    <property type="term" value="C:nucleus"/>
    <property type="evidence" value="ECO:0007669"/>
    <property type="project" value="UniProtKB-SubCell"/>
</dbReference>
<keyword evidence="4" id="KW-0238">DNA-binding</keyword>
<proteinExistence type="predicted"/>
<dbReference type="SUPFAM" id="SSF57701">
    <property type="entry name" value="Zn2/Cys6 DNA-binding domain"/>
    <property type="match status" value="1"/>
</dbReference>
<evidence type="ECO:0000256" key="4">
    <source>
        <dbReference type="ARBA" id="ARBA00023125"/>
    </source>
</evidence>
<dbReference type="GO" id="GO:0008270">
    <property type="term" value="F:zinc ion binding"/>
    <property type="evidence" value="ECO:0007669"/>
    <property type="project" value="InterPro"/>
</dbReference>
<reference evidence="8 9" key="1">
    <citation type="submission" date="2018-02" db="EMBL/GenBank/DDBJ databases">
        <title>The genomes of Aspergillus section Nigri reveals drivers in fungal speciation.</title>
        <authorList>
            <consortium name="DOE Joint Genome Institute"/>
            <person name="Vesth T.C."/>
            <person name="Nybo J."/>
            <person name="Theobald S."/>
            <person name="Brandl J."/>
            <person name="Frisvad J.C."/>
            <person name="Nielsen K.F."/>
            <person name="Lyhne E.K."/>
            <person name="Kogle M.E."/>
            <person name="Kuo A."/>
            <person name="Riley R."/>
            <person name="Clum A."/>
            <person name="Nolan M."/>
            <person name="Lipzen A."/>
            <person name="Salamov A."/>
            <person name="Henrissat B."/>
            <person name="Wiebenga A."/>
            <person name="De vries R.P."/>
            <person name="Grigoriev I.V."/>
            <person name="Mortensen U.H."/>
            <person name="Andersen M.R."/>
            <person name="Baker S.E."/>
        </authorList>
    </citation>
    <scope>NUCLEOTIDE SEQUENCE [LARGE SCALE GENOMIC DNA]</scope>
    <source>
        <strain evidence="8 9">CBS 121057</strain>
    </source>
</reference>
<evidence type="ECO:0000259" key="7">
    <source>
        <dbReference type="PROSITE" id="PS50048"/>
    </source>
</evidence>
<dbReference type="GO" id="GO:0000981">
    <property type="term" value="F:DNA-binding transcription factor activity, RNA polymerase II-specific"/>
    <property type="evidence" value="ECO:0007669"/>
    <property type="project" value="InterPro"/>
</dbReference>
<keyword evidence="5" id="KW-0804">Transcription</keyword>
<dbReference type="EMBL" id="KZ826341">
    <property type="protein sequence ID" value="PYI07533.1"/>
    <property type="molecule type" value="Genomic_DNA"/>
</dbReference>